<accession>A0A6A6PGG4</accession>
<dbReference type="AlphaFoldDB" id="A0A6A6PGG4"/>
<dbReference type="PANTHER" id="PTHR37576:SF2">
    <property type="entry name" value="DEFECT AT LOW TEMPERATURE PROTEIN 1"/>
    <property type="match status" value="1"/>
</dbReference>
<dbReference type="GeneID" id="54479544"/>
<dbReference type="Pfam" id="PF11374">
    <property type="entry name" value="DUF3176"/>
    <property type="match status" value="1"/>
</dbReference>
<feature type="transmembrane region" description="Helical" evidence="1">
    <location>
        <begin position="83"/>
        <end position="104"/>
    </location>
</feature>
<evidence type="ECO:0000313" key="3">
    <source>
        <dbReference type="Proteomes" id="UP000799767"/>
    </source>
</evidence>
<keyword evidence="1" id="KW-0472">Membrane</keyword>
<evidence type="ECO:0000313" key="2">
    <source>
        <dbReference type="EMBL" id="KAF2478821.1"/>
    </source>
</evidence>
<protein>
    <submittedName>
        <fullName evidence="2">Uncharacterized protein</fullName>
    </submittedName>
</protein>
<keyword evidence="1" id="KW-0812">Transmembrane</keyword>
<dbReference type="EMBL" id="MU001643">
    <property type="protein sequence ID" value="KAF2478821.1"/>
    <property type="molecule type" value="Genomic_DNA"/>
</dbReference>
<keyword evidence="1" id="KW-1133">Transmembrane helix</keyword>
<name>A0A6A6PGG4_9PEZI</name>
<organism evidence="2 3">
    <name type="scientific">Neohortaea acidophila</name>
    <dbReference type="NCBI Taxonomy" id="245834"/>
    <lineage>
        <taxon>Eukaryota</taxon>
        <taxon>Fungi</taxon>
        <taxon>Dikarya</taxon>
        <taxon>Ascomycota</taxon>
        <taxon>Pezizomycotina</taxon>
        <taxon>Dothideomycetes</taxon>
        <taxon>Dothideomycetidae</taxon>
        <taxon>Mycosphaerellales</taxon>
        <taxon>Teratosphaeriaceae</taxon>
        <taxon>Neohortaea</taxon>
    </lineage>
</organism>
<reference evidence="2" key="1">
    <citation type="journal article" date="2020" name="Stud. Mycol.">
        <title>101 Dothideomycetes genomes: a test case for predicting lifestyles and emergence of pathogens.</title>
        <authorList>
            <person name="Haridas S."/>
            <person name="Albert R."/>
            <person name="Binder M."/>
            <person name="Bloem J."/>
            <person name="Labutti K."/>
            <person name="Salamov A."/>
            <person name="Andreopoulos B."/>
            <person name="Baker S."/>
            <person name="Barry K."/>
            <person name="Bills G."/>
            <person name="Bluhm B."/>
            <person name="Cannon C."/>
            <person name="Castanera R."/>
            <person name="Culley D."/>
            <person name="Daum C."/>
            <person name="Ezra D."/>
            <person name="Gonzalez J."/>
            <person name="Henrissat B."/>
            <person name="Kuo A."/>
            <person name="Liang C."/>
            <person name="Lipzen A."/>
            <person name="Lutzoni F."/>
            <person name="Magnuson J."/>
            <person name="Mondo S."/>
            <person name="Nolan M."/>
            <person name="Ohm R."/>
            <person name="Pangilinan J."/>
            <person name="Park H.-J."/>
            <person name="Ramirez L."/>
            <person name="Alfaro M."/>
            <person name="Sun H."/>
            <person name="Tritt A."/>
            <person name="Yoshinaga Y."/>
            <person name="Zwiers L.-H."/>
            <person name="Turgeon B."/>
            <person name="Goodwin S."/>
            <person name="Spatafora J."/>
            <person name="Crous P."/>
            <person name="Grigoriev I."/>
        </authorList>
    </citation>
    <scope>NUCLEOTIDE SEQUENCE</scope>
    <source>
        <strain evidence="2">CBS 113389</strain>
    </source>
</reference>
<keyword evidence="3" id="KW-1185">Reference proteome</keyword>
<feature type="transmembrane region" description="Helical" evidence="1">
    <location>
        <begin position="552"/>
        <end position="575"/>
    </location>
</feature>
<sequence>MPSPLDDKHSVSTTTQEFDEELEKLPAIRVLPIGGIVGDVSSTPRRPPGLIILWKTLKRYALKLWPHAVIDEPRSWQQSWVRFGPLSGLLSLLIAATSMVVALGLLVGADGQDVEGWLAPPSTYLALCTSVANLSVRYAAMQGVIIAWWRRASEGSTLQKLQSDWRSGTSIRGAVTAGRAMGLLGLACIFATTVEIGGPLLQRASTAHGLSRPTTISLDVLMAPELPTGWSGVWFTTSDYPLPNYYANPAFNATYPSADGWLESNIICQQGGWSPDGQLGNAPTQWWDNAPAKGVVRGCAGTCTAKIQAPALFPTSCETRTVISQLDSPYDAAAANGEFAPPLASEGYISTTSLLVQEPRITEGINLITGFVTLNSSCEGEFVYKTCTFEPGIGEYEIVVQNDEVDMVSLAAPSFVALANNSGISRSPTTVNGGTYRSTLAGVVYSMMSRWNSYEAFYPTFPDGKTVYGTIGIYQSQPMMKYQGNSTCASLPDPYDGMVSSLNKLMFYLGSQAATTLDASYLHATLDPGLSVNSTTVGQTQETVTVYRTDYWYFWGAASAVLVSIAFILPTYWGWSRLGRPVSLSPLETAKVSGIHTNLFPGTRLIKLMSGFPIALVRGLQFEFQRP</sequence>
<evidence type="ECO:0000256" key="1">
    <source>
        <dbReference type="SAM" id="Phobius"/>
    </source>
</evidence>
<dbReference type="Proteomes" id="UP000799767">
    <property type="component" value="Unassembled WGS sequence"/>
</dbReference>
<feature type="transmembrane region" description="Helical" evidence="1">
    <location>
        <begin position="124"/>
        <end position="149"/>
    </location>
</feature>
<dbReference type="PANTHER" id="PTHR37576">
    <property type="entry name" value="DEFECT AT LOW TEMPERATURE PROTEIN 1"/>
    <property type="match status" value="1"/>
</dbReference>
<gene>
    <name evidence="2" type="ORF">BDY17DRAFT_59820</name>
</gene>
<dbReference type="RefSeq" id="XP_033585391.1">
    <property type="nucleotide sequence ID" value="XM_033738542.1"/>
</dbReference>
<dbReference type="InterPro" id="IPR021514">
    <property type="entry name" value="DUF3176"/>
</dbReference>
<dbReference type="OrthoDB" id="5357734at2759"/>
<proteinExistence type="predicted"/>